<keyword evidence="1" id="KW-1133">Transmembrane helix</keyword>
<sequence length="646" mass="68566">MFPEAPDSSVPFLQHPNSFMKSTTAVCEEPSELGSLKEGSASPHRSGFNIRTFLSNILWGWPALVIWGHILLQGSAWIFFAVVESRGAIALPHRTAAWAQIHTREVTLISTLLSTALAACSSFLFSFGVGRSIALRLRQPLSLTVFVSTVGIAKRSLVFQPQQWKWTAMSMGVIILTGVQTSAWSTFLTPVGIVIQTPVSGSEIDLSSPILRQMQSSGSLDFCIQESGLQRAFEVGQTESGYALVKNNMSYPGSFDLMDHTFNVSTAGILPTTLVNMDSTGWFETTTPTIIPSTLQGLDDLPSELSANYSMVQQGFSIDVNCALQNLTTSTNPQLVYSTDTVKDWNRSGTNANITLVQMRSNCTVAKIGLNVSYAYIEPGGGYILMIACPSAEDYVLIIASEGSYYLPTTVCTVSPKITNVKVEYSDPRVAHGTIGTTTLADGAVPDLGGPAGLAAVGGIKNTLYLSQGLETNSMGASIHAILTEASIPAGVTPSVETTLRLGLIAEYVRGVAEFSGSVFRGCLSERNGTFIEGVPANMTIPMVGTAFIQTMGWTRLGPSSLWVLVPGTLVALATIIVVVTSVAQCTGDPLSNMFDPSNAMHLVEAAAAGGLHETFTGTSGNRKRVSIVLGTIPGRGPALVRSPGL</sequence>
<dbReference type="EMBL" id="JARKIE010000053">
    <property type="protein sequence ID" value="KAJ7692255.1"/>
    <property type="molecule type" value="Genomic_DNA"/>
</dbReference>
<keyword evidence="1" id="KW-0472">Membrane</keyword>
<gene>
    <name evidence="2" type="ORF">B0H17DRAFT_1061676</name>
</gene>
<keyword evidence="1" id="KW-0812">Transmembrane</keyword>
<accession>A0AAD7DIA3</accession>
<feature type="transmembrane region" description="Helical" evidence="1">
    <location>
        <begin position="562"/>
        <end position="584"/>
    </location>
</feature>
<protein>
    <submittedName>
        <fullName evidence="2">Uncharacterized protein</fullName>
    </submittedName>
</protein>
<reference evidence="2" key="1">
    <citation type="submission" date="2023-03" db="EMBL/GenBank/DDBJ databases">
        <title>Massive genome expansion in bonnet fungi (Mycena s.s.) driven by repeated elements and novel gene families across ecological guilds.</title>
        <authorList>
            <consortium name="Lawrence Berkeley National Laboratory"/>
            <person name="Harder C.B."/>
            <person name="Miyauchi S."/>
            <person name="Viragh M."/>
            <person name="Kuo A."/>
            <person name="Thoen E."/>
            <person name="Andreopoulos B."/>
            <person name="Lu D."/>
            <person name="Skrede I."/>
            <person name="Drula E."/>
            <person name="Henrissat B."/>
            <person name="Morin E."/>
            <person name="Kohler A."/>
            <person name="Barry K."/>
            <person name="LaButti K."/>
            <person name="Morin E."/>
            <person name="Salamov A."/>
            <person name="Lipzen A."/>
            <person name="Mereny Z."/>
            <person name="Hegedus B."/>
            <person name="Baldrian P."/>
            <person name="Stursova M."/>
            <person name="Weitz H."/>
            <person name="Taylor A."/>
            <person name="Grigoriev I.V."/>
            <person name="Nagy L.G."/>
            <person name="Martin F."/>
            <person name="Kauserud H."/>
        </authorList>
    </citation>
    <scope>NUCLEOTIDE SEQUENCE</scope>
    <source>
        <strain evidence="2">CBHHK067</strain>
    </source>
</reference>
<evidence type="ECO:0000313" key="3">
    <source>
        <dbReference type="Proteomes" id="UP001221757"/>
    </source>
</evidence>
<evidence type="ECO:0000256" key="1">
    <source>
        <dbReference type="SAM" id="Phobius"/>
    </source>
</evidence>
<organism evidence="2 3">
    <name type="scientific">Mycena rosella</name>
    <name type="common">Pink bonnet</name>
    <name type="synonym">Agaricus rosellus</name>
    <dbReference type="NCBI Taxonomy" id="1033263"/>
    <lineage>
        <taxon>Eukaryota</taxon>
        <taxon>Fungi</taxon>
        <taxon>Dikarya</taxon>
        <taxon>Basidiomycota</taxon>
        <taxon>Agaricomycotina</taxon>
        <taxon>Agaricomycetes</taxon>
        <taxon>Agaricomycetidae</taxon>
        <taxon>Agaricales</taxon>
        <taxon>Marasmiineae</taxon>
        <taxon>Mycenaceae</taxon>
        <taxon>Mycena</taxon>
    </lineage>
</organism>
<proteinExistence type="predicted"/>
<evidence type="ECO:0000313" key="2">
    <source>
        <dbReference type="EMBL" id="KAJ7692255.1"/>
    </source>
</evidence>
<feature type="transmembrane region" description="Helical" evidence="1">
    <location>
        <begin position="58"/>
        <end position="83"/>
    </location>
</feature>
<comment type="caution">
    <text evidence="2">The sequence shown here is derived from an EMBL/GenBank/DDBJ whole genome shotgun (WGS) entry which is preliminary data.</text>
</comment>
<feature type="transmembrane region" description="Helical" evidence="1">
    <location>
        <begin position="108"/>
        <end position="129"/>
    </location>
</feature>
<keyword evidence="3" id="KW-1185">Reference proteome</keyword>
<name>A0AAD7DIA3_MYCRO</name>
<dbReference type="AlphaFoldDB" id="A0AAD7DIA3"/>
<dbReference type="Proteomes" id="UP001221757">
    <property type="component" value="Unassembled WGS sequence"/>
</dbReference>